<dbReference type="Gene3D" id="1.20.1290.10">
    <property type="entry name" value="AhpD-like"/>
    <property type="match status" value="1"/>
</dbReference>
<accession>A0A1G8R0X2</accession>
<sequence length="117" mass="12674">MTKKAVDMLNNYREGIEALTGTMPESVKAYNDFTGGAFEDGEIEKAEKHRMALAIALKDGDEASITYHMDQCLGKGCSKEKIYEIMAVASAYGGGSAMSRSIIKGIPIFEELNAAKE</sequence>
<name>A0A1G8R0X2_9BACI</name>
<dbReference type="STRING" id="86666.SAMN04490247_0745"/>
<dbReference type="Pfam" id="PF02627">
    <property type="entry name" value="CMD"/>
    <property type="match status" value="1"/>
</dbReference>
<reference evidence="3" key="1">
    <citation type="submission" date="2016-10" db="EMBL/GenBank/DDBJ databases">
        <authorList>
            <person name="Varghese N."/>
            <person name="Submissions S."/>
        </authorList>
    </citation>
    <scope>NUCLEOTIDE SEQUENCE [LARGE SCALE GENOMIC DNA]</scope>
    <source>
        <strain evidence="3">DSM 4771</strain>
    </source>
</reference>
<evidence type="ECO:0000259" key="1">
    <source>
        <dbReference type="Pfam" id="PF02627"/>
    </source>
</evidence>
<proteinExistence type="predicted"/>
<gene>
    <name evidence="2" type="ORF">SAMN04490247_0745</name>
</gene>
<feature type="domain" description="Carboxymuconolactone decarboxylase-like" evidence="1">
    <location>
        <begin position="24"/>
        <end position="100"/>
    </location>
</feature>
<dbReference type="GO" id="GO:0051920">
    <property type="term" value="F:peroxiredoxin activity"/>
    <property type="evidence" value="ECO:0007669"/>
    <property type="project" value="InterPro"/>
</dbReference>
<dbReference type="InterPro" id="IPR003779">
    <property type="entry name" value="CMD-like"/>
</dbReference>
<organism evidence="2 3">
    <name type="scientific">Salimicrobium halophilum</name>
    <dbReference type="NCBI Taxonomy" id="86666"/>
    <lineage>
        <taxon>Bacteria</taxon>
        <taxon>Bacillati</taxon>
        <taxon>Bacillota</taxon>
        <taxon>Bacilli</taxon>
        <taxon>Bacillales</taxon>
        <taxon>Bacillaceae</taxon>
        <taxon>Salimicrobium</taxon>
    </lineage>
</organism>
<keyword evidence="3" id="KW-1185">Reference proteome</keyword>
<dbReference type="PANTHER" id="PTHR33930:SF2">
    <property type="entry name" value="BLR3452 PROTEIN"/>
    <property type="match status" value="1"/>
</dbReference>
<dbReference type="SUPFAM" id="SSF69118">
    <property type="entry name" value="AhpD-like"/>
    <property type="match status" value="1"/>
</dbReference>
<keyword evidence="2" id="KW-0560">Oxidoreductase</keyword>
<dbReference type="Proteomes" id="UP000199225">
    <property type="component" value="Unassembled WGS sequence"/>
</dbReference>
<evidence type="ECO:0000313" key="2">
    <source>
        <dbReference type="EMBL" id="SDJ10503.1"/>
    </source>
</evidence>
<dbReference type="InterPro" id="IPR029032">
    <property type="entry name" value="AhpD-like"/>
</dbReference>
<protein>
    <submittedName>
        <fullName evidence="2">Uncharacterized conserved protein YurZ, alkylhydroperoxidase/carboxymuconolactone decarboxylase family</fullName>
    </submittedName>
</protein>
<keyword evidence="2" id="KW-0575">Peroxidase</keyword>
<dbReference type="AlphaFoldDB" id="A0A1G8R0X2"/>
<dbReference type="OrthoDB" id="1683318at2"/>
<evidence type="ECO:0000313" key="3">
    <source>
        <dbReference type="Proteomes" id="UP000199225"/>
    </source>
</evidence>
<dbReference type="PANTHER" id="PTHR33930">
    <property type="entry name" value="ALKYL HYDROPEROXIDE REDUCTASE AHPD"/>
    <property type="match status" value="1"/>
</dbReference>
<dbReference type="RefSeq" id="WP_093192213.1">
    <property type="nucleotide sequence ID" value="NZ_FNEV01000002.1"/>
</dbReference>
<dbReference type="EMBL" id="FNEV01000002">
    <property type="protein sequence ID" value="SDJ10503.1"/>
    <property type="molecule type" value="Genomic_DNA"/>
</dbReference>